<organism evidence="4 5">
    <name type="scientific">Paenibacillus contaminans</name>
    <dbReference type="NCBI Taxonomy" id="450362"/>
    <lineage>
        <taxon>Bacteria</taxon>
        <taxon>Bacillati</taxon>
        <taxon>Bacillota</taxon>
        <taxon>Bacilli</taxon>
        <taxon>Bacillales</taxon>
        <taxon>Paenibacillaceae</taxon>
        <taxon>Paenibacillus</taxon>
    </lineage>
</organism>
<protein>
    <submittedName>
        <fullName evidence="4">Oxidoreductase</fullName>
    </submittedName>
</protein>
<dbReference type="GO" id="GO:0008206">
    <property type="term" value="P:bile acid metabolic process"/>
    <property type="evidence" value="ECO:0007669"/>
    <property type="project" value="UniProtKB-ARBA"/>
</dbReference>
<dbReference type="PANTHER" id="PTHR44196:SF1">
    <property type="entry name" value="DEHYDROGENASE_REDUCTASE SDR FAMILY MEMBER 7B"/>
    <property type="match status" value="1"/>
</dbReference>
<dbReference type="AlphaFoldDB" id="A0A329MMJ4"/>
<comment type="similarity">
    <text evidence="1 3">Belongs to the short-chain dehydrogenases/reductases (SDR) family.</text>
</comment>
<accession>A0A329MMJ4</accession>
<evidence type="ECO:0000256" key="1">
    <source>
        <dbReference type="ARBA" id="ARBA00006484"/>
    </source>
</evidence>
<dbReference type="SUPFAM" id="SSF51735">
    <property type="entry name" value="NAD(P)-binding Rossmann-fold domains"/>
    <property type="match status" value="1"/>
</dbReference>
<dbReference type="InterPro" id="IPR020904">
    <property type="entry name" value="Sc_DH/Rdtase_CS"/>
</dbReference>
<name>A0A329MMJ4_9BACL</name>
<dbReference type="PRINTS" id="PR00080">
    <property type="entry name" value="SDRFAMILY"/>
</dbReference>
<dbReference type="GO" id="GO:0016491">
    <property type="term" value="F:oxidoreductase activity"/>
    <property type="evidence" value="ECO:0007669"/>
    <property type="project" value="UniProtKB-KW"/>
</dbReference>
<evidence type="ECO:0000313" key="5">
    <source>
        <dbReference type="Proteomes" id="UP000250369"/>
    </source>
</evidence>
<dbReference type="PRINTS" id="PR00081">
    <property type="entry name" value="GDHRDH"/>
</dbReference>
<comment type="caution">
    <text evidence="4">The sequence shown here is derived from an EMBL/GenBank/DDBJ whole genome shotgun (WGS) entry which is preliminary data.</text>
</comment>
<dbReference type="InterPro" id="IPR036291">
    <property type="entry name" value="NAD(P)-bd_dom_sf"/>
</dbReference>
<dbReference type="RefSeq" id="WP_113030863.1">
    <property type="nucleotide sequence ID" value="NZ_QMFB01000005.1"/>
</dbReference>
<reference evidence="4 5" key="1">
    <citation type="journal article" date="2009" name="Int. J. Syst. Evol. Microbiol.">
        <title>Paenibacillus contaminans sp. nov., isolated from a contaminated laboratory plate.</title>
        <authorList>
            <person name="Chou J.H."/>
            <person name="Lee J.H."/>
            <person name="Lin M.C."/>
            <person name="Chang P.S."/>
            <person name="Arun A.B."/>
            <person name="Young C.C."/>
            <person name="Chen W.M."/>
        </authorList>
    </citation>
    <scope>NUCLEOTIDE SEQUENCE [LARGE SCALE GENOMIC DNA]</scope>
    <source>
        <strain evidence="4 5">CKOBP-6</strain>
    </source>
</reference>
<sequence length="261" mass="28213">MSNRRLEGKVVVITGASSGIGALMGEGVAREGGIPVLMARSADKLEQVASRINGEYGLYRLDVTSSEQVFAVMEQVLARYGKIDVLINNAGYGVFETIEKAELATIEDMMDVNYMGTVRCTKAVLPAMLKAGSGHIVNIASMAGKIGSAKSSGYSATKHAVLGFTNCIRQDLMKAGISVTAVNPGPIDTPFFERADPSGQYVSNVKWFMLRPEQVTEAVITAIVKRKAEIDLPLMAAAGIRLYQLLPRLFDRVAHRMLNKK</sequence>
<dbReference type="Proteomes" id="UP000250369">
    <property type="component" value="Unassembled WGS sequence"/>
</dbReference>
<dbReference type="Gene3D" id="3.40.50.720">
    <property type="entry name" value="NAD(P)-binding Rossmann-like Domain"/>
    <property type="match status" value="1"/>
</dbReference>
<dbReference type="PANTHER" id="PTHR44196">
    <property type="entry name" value="DEHYDROGENASE/REDUCTASE SDR FAMILY MEMBER 7B"/>
    <property type="match status" value="1"/>
</dbReference>
<evidence type="ECO:0000256" key="3">
    <source>
        <dbReference type="RuleBase" id="RU000363"/>
    </source>
</evidence>
<proteinExistence type="inferred from homology"/>
<dbReference type="InterPro" id="IPR002347">
    <property type="entry name" value="SDR_fam"/>
</dbReference>
<dbReference type="EMBL" id="QMFB01000005">
    <property type="protein sequence ID" value="RAV21161.1"/>
    <property type="molecule type" value="Genomic_DNA"/>
</dbReference>
<evidence type="ECO:0000256" key="2">
    <source>
        <dbReference type="ARBA" id="ARBA00023002"/>
    </source>
</evidence>
<dbReference type="FunFam" id="3.40.50.720:FF:000084">
    <property type="entry name" value="Short-chain dehydrogenase reductase"/>
    <property type="match status" value="1"/>
</dbReference>
<dbReference type="PROSITE" id="PS00061">
    <property type="entry name" value="ADH_SHORT"/>
    <property type="match status" value="1"/>
</dbReference>
<keyword evidence="5" id="KW-1185">Reference proteome</keyword>
<gene>
    <name evidence="4" type="ORF">DQG23_10870</name>
</gene>
<dbReference type="OrthoDB" id="9793345at2"/>
<evidence type="ECO:0000313" key="4">
    <source>
        <dbReference type="EMBL" id="RAV21161.1"/>
    </source>
</evidence>
<dbReference type="Pfam" id="PF00106">
    <property type="entry name" value="adh_short"/>
    <property type="match status" value="1"/>
</dbReference>
<dbReference type="GO" id="GO:0016020">
    <property type="term" value="C:membrane"/>
    <property type="evidence" value="ECO:0007669"/>
    <property type="project" value="TreeGrafter"/>
</dbReference>
<keyword evidence="2" id="KW-0560">Oxidoreductase</keyword>